<dbReference type="Gene3D" id="3.40.50.2000">
    <property type="entry name" value="Glycogen Phosphorylase B"/>
    <property type="match status" value="1"/>
</dbReference>
<organism evidence="2 3">
    <name type="scientific">Clostridium kluyveri (strain NBRC 12016)</name>
    <dbReference type="NCBI Taxonomy" id="583346"/>
    <lineage>
        <taxon>Bacteria</taxon>
        <taxon>Bacillati</taxon>
        <taxon>Bacillota</taxon>
        <taxon>Clostridia</taxon>
        <taxon>Eubacteriales</taxon>
        <taxon>Clostridiaceae</taxon>
        <taxon>Clostridium</taxon>
    </lineage>
</organism>
<dbReference type="SUPFAM" id="SSF53756">
    <property type="entry name" value="UDP-Glycosyltransferase/glycogen phosphorylase"/>
    <property type="match status" value="1"/>
</dbReference>
<evidence type="ECO:0000313" key="2">
    <source>
        <dbReference type="EMBL" id="BAH06463.1"/>
    </source>
</evidence>
<dbReference type="PANTHER" id="PTHR48050">
    <property type="entry name" value="STEROL 3-BETA-GLUCOSYLTRANSFERASE"/>
    <property type="match status" value="1"/>
</dbReference>
<accession>B9E1T8</accession>
<protein>
    <recommendedName>
        <fullName evidence="1">Erythromycin biosynthesis protein CIII-like C-terminal domain-containing protein</fullName>
    </recommendedName>
</protein>
<evidence type="ECO:0000313" key="3">
    <source>
        <dbReference type="Proteomes" id="UP000007969"/>
    </source>
</evidence>
<name>B9E1T8_CLOK1</name>
<gene>
    <name evidence="2" type="ordered locus">CKR_1412</name>
</gene>
<dbReference type="InterPro" id="IPR010610">
    <property type="entry name" value="EryCIII-like_C"/>
</dbReference>
<feature type="domain" description="Erythromycin biosynthesis protein CIII-like C-terminal" evidence="1">
    <location>
        <begin position="45"/>
        <end position="93"/>
    </location>
</feature>
<evidence type="ECO:0000259" key="1">
    <source>
        <dbReference type="Pfam" id="PF06722"/>
    </source>
</evidence>
<dbReference type="PANTHER" id="PTHR48050:SF13">
    <property type="entry name" value="STEROL 3-BETA-GLUCOSYLTRANSFERASE UGT80A2"/>
    <property type="match status" value="1"/>
</dbReference>
<reference evidence="3" key="1">
    <citation type="submission" date="2005-09" db="EMBL/GenBank/DDBJ databases">
        <title>Complete genome sequence of Clostridium kluyveri and comparative genomics of Clostridia species.</title>
        <authorList>
            <person name="Inui M."/>
            <person name="Nonaka H."/>
            <person name="Shinoda Y."/>
            <person name="Ikenaga Y."/>
            <person name="Abe M."/>
            <person name="Naito K."/>
            <person name="Vertes A.A."/>
            <person name="Yukawa H."/>
        </authorList>
    </citation>
    <scope>NUCLEOTIDE SEQUENCE [LARGE SCALE GENOMIC DNA]</scope>
    <source>
        <strain evidence="3">NBRC 12016</strain>
    </source>
</reference>
<dbReference type="AlphaFoldDB" id="B9E1T8"/>
<dbReference type="CAZy" id="GT1">
    <property type="family name" value="Glycosyltransferase Family 1"/>
</dbReference>
<proteinExistence type="predicted"/>
<dbReference type="Pfam" id="PF06722">
    <property type="entry name" value="EryCIII-like_C"/>
    <property type="match status" value="1"/>
</dbReference>
<dbReference type="KEGG" id="ckr:CKR_1412"/>
<dbReference type="EMBL" id="AP009049">
    <property type="protein sequence ID" value="BAH06463.1"/>
    <property type="molecule type" value="Genomic_DNA"/>
</dbReference>
<dbReference type="Proteomes" id="UP000007969">
    <property type="component" value="Chromosome"/>
</dbReference>
<sequence length="116" mass="12750">MIMNISINACSAYCGDLLWTNEAFKIVTESLSKTNQRAIISSGWNNVQTNQLTNNIYFVKFIPHTWLFRHVAAVIHHGGAGTTAAGLRAGLPTYCSAIWCRSTLLGRMCISIGSWA</sequence>
<dbReference type="GO" id="GO:0016757">
    <property type="term" value="F:glycosyltransferase activity"/>
    <property type="evidence" value="ECO:0007669"/>
    <property type="project" value="UniProtKB-ARBA"/>
</dbReference>
<dbReference type="HOGENOM" id="CLU_2116736_0_0_9"/>
<dbReference type="InterPro" id="IPR050426">
    <property type="entry name" value="Glycosyltransferase_28"/>
</dbReference>